<evidence type="ECO:0000256" key="1">
    <source>
        <dbReference type="SAM" id="MobiDB-lite"/>
    </source>
</evidence>
<organism evidence="2 3">
    <name type="scientific">Wickerhamomyces pijperi</name>
    <name type="common">Yeast</name>
    <name type="synonym">Pichia pijperi</name>
    <dbReference type="NCBI Taxonomy" id="599730"/>
    <lineage>
        <taxon>Eukaryota</taxon>
        <taxon>Fungi</taxon>
        <taxon>Dikarya</taxon>
        <taxon>Ascomycota</taxon>
        <taxon>Saccharomycotina</taxon>
        <taxon>Saccharomycetes</taxon>
        <taxon>Phaffomycetales</taxon>
        <taxon>Wickerhamomycetaceae</taxon>
        <taxon>Wickerhamomyces</taxon>
    </lineage>
</organism>
<evidence type="ECO:0000313" key="3">
    <source>
        <dbReference type="Proteomes" id="UP000774326"/>
    </source>
</evidence>
<accession>A0A9P8TLE9</accession>
<keyword evidence="3" id="KW-1185">Reference proteome</keyword>
<comment type="caution">
    <text evidence="2">The sequence shown here is derived from an EMBL/GenBank/DDBJ whole genome shotgun (WGS) entry which is preliminary data.</text>
</comment>
<protein>
    <submittedName>
        <fullName evidence="2">Uncharacterized protein</fullName>
    </submittedName>
</protein>
<dbReference type="AlphaFoldDB" id="A0A9P8TLE9"/>
<evidence type="ECO:0000313" key="2">
    <source>
        <dbReference type="EMBL" id="KAH3683015.1"/>
    </source>
</evidence>
<proteinExistence type="predicted"/>
<dbReference type="EMBL" id="JAEUBG010003284">
    <property type="protein sequence ID" value="KAH3683015.1"/>
    <property type="molecule type" value="Genomic_DNA"/>
</dbReference>
<feature type="compositionally biased region" description="Low complexity" evidence="1">
    <location>
        <begin position="89"/>
        <end position="114"/>
    </location>
</feature>
<reference evidence="2" key="1">
    <citation type="journal article" date="2021" name="Open Biol.">
        <title>Shared evolutionary footprints suggest mitochondrial oxidative damage underlies multiple complex I losses in fungi.</title>
        <authorList>
            <person name="Schikora-Tamarit M.A."/>
            <person name="Marcet-Houben M."/>
            <person name="Nosek J."/>
            <person name="Gabaldon T."/>
        </authorList>
    </citation>
    <scope>NUCLEOTIDE SEQUENCE</scope>
    <source>
        <strain evidence="2">CBS2887</strain>
    </source>
</reference>
<feature type="region of interest" description="Disordered" evidence="1">
    <location>
        <begin position="78"/>
        <end position="114"/>
    </location>
</feature>
<gene>
    <name evidence="2" type="ORF">WICPIJ_006019</name>
</gene>
<name>A0A9P8TLE9_WICPI</name>
<sequence length="114" mass="12249">MTKLAPESFTLDTMDLNVFCSYSCRFLNSSTVEISNLCFVFGFGGSNGQVRMAILTSSICLGICGWEKSFSMTTPLIKRESSKEPPTLPSTLMSSKSTSFLSSSTTAKTASTAI</sequence>
<dbReference type="Proteomes" id="UP000774326">
    <property type="component" value="Unassembled WGS sequence"/>
</dbReference>
<reference evidence="2" key="2">
    <citation type="submission" date="2021-01" db="EMBL/GenBank/DDBJ databases">
        <authorList>
            <person name="Schikora-Tamarit M.A."/>
        </authorList>
    </citation>
    <scope>NUCLEOTIDE SEQUENCE</scope>
    <source>
        <strain evidence="2">CBS2887</strain>
    </source>
</reference>